<protein>
    <recommendedName>
        <fullName evidence="9">DAGKc domain-containing protein</fullName>
    </recommendedName>
</protein>
<dbReference type="InterPro" id="IPR001206">
    <property type="entry name" value="Diacylglycerol_kinase_cat_dom"/>
</dbReference>
<keyword evidence="5" id="KW-0418">Kinase</keyword>
<evidence type="ECO:0000313" key="10">
    <source>
        <dbReference type="EMBL" id="NKE10075.1"/>
    </source>
</evidence>
<dbReference type="InterPro" id="IPR050187">
    <property type="entry name" value="Lipid_Phosphate_FormReg"/>
</dbReference>
<comment type="similarity">
    <text evidence="2">Belongs to the diacylglycerol/lipid kinase family.</text>
</comment>
<evidence type="ECO:0000256" key="1">
    <source>
        <dbReference type="ARBA" id="ARBA00001946"/>
    </source>
</evidence>
<evidence type="ECO:0000256" key="5">
    <source>
        <dbReference type="ARBA" id="ARBA00022777"/>
    </source>
</evidence>
<evidence type="ECO:0000256" key="4">
    <source>
        <dbReference type="ARBA" id="ARBA00022741"/>
    </source>
</evidence>
<comment type="cofactor">
    <cofactor evidence="1">
        <name>Mg(2+)</name>
        <dbReference type="ChEBI" id="CHEBI:18420"/>
    </cofactor>
</comment>
<keyword evidence="7" id="KW-0594">Phospholipid biosynthesis</keyword>
<dbReference type="AlphaFoldDB" id="A0A846U0Q7"/>
<dbReference type="GO" id="GO:0016301">
    <property type="term" value="F:kinase activity"/>
    <property type="evidence" value="ECO:0007669"/>
    <property type="project" value="UniProtKB-KW"/>
</dbReference>
<dbReference type="PANTHER" id="PTHR12358">
    <property type="entry name" value="SPHINGOSINE KINASE"/>
    <property type="match status" value="1"/>
</dbReference>
<dbReference type="GO" id="GO:0005524">
    <property type="term" value="F:ATP binding"/>
    <property type="evidence" value="ECO:0007669"/>
    <property type="project" value="UniProtKB-KW"/>
</dbReference>
<keyword evidence="3" id="KW-0808">Transferase</keyword>
<keyword evidence="7" id="KW-0444">Lipid biosynthesis</keyword>
<keyword evidence="6" id="KW-0067">ATP-binding</keyword>
<dbReference type="InterPro" id="IPR017438">
    <property type="entry name" value="ATP-NAD_kinase_N"/>
</dbReference>
<dbReference type="Gene3D" id="3.40.50.10330">
    <property type="entry name" value="Probable inorganic polyphosphate/atp-NAD kinase, domain 1"/>
    <property type="match status" value="1"/>
</dbReference>
<keyword evidence="8" id="KW-1208">Phospholipid metabolism</keyword>
<dbReference type="InterPro" id="IPR045540">
    <property type="entry name" value="YegS/DAGK_C"/>
</dbReference>
<evidence type="ECO:0000259" key="9">
    <source>
        <dbReference type="PROSITE" id="PS50146"/>
    </source>
</evidence>
<dbReference type="Pfam" id="PF00781">
    <property type="entry name" value="DAGK_cat"/>
    <property type="match status" value="1"/>
</dbReference>
<dbReference type="Proteomes" id="UP000521379">
    <property type="component" value="Unassembled WGS sequence"/>
</dbReference>
<feature type="domain" description="DAGKc" evidence="9">
    <location>
        <begin position="62"/>
        <end position="159"/>
    </location>
</feature>
<keyword evidence="11" id="KW-1185">Reference proteome</keyword>
<evidence type="ECO:0000256" key="6">
    <source>
        <dbReference type="ARBA" id="ARBA00022840"/>
    </source>
</evidence>
<sequence length="328" mass="34840">MTTRGSVVLVGHLSAPGGRIKRAATAASAVFQANGHTTVLLSTDSPDHDPSDPAGWGESLRRHLTSTVAAPPVAVVAVGGDGTAHVVLNVLLQHRQYQAQGQDPAQDTAFGLIASGSGNDLARHWASPRDDPERSAGRILRCLDTGPTVMDVGQVDFEDGSTAWFATALCAGIDAAVNQRANRYRWPRGSAKYVVALGVELLRHRAQTYHLEITEPGSRLSTRRELQALMVNVANSSSIGGGLGIVPWADATDAAMELFVVAPLTRLRFLRLFPSIYTGAHVRLEAVQIQPVTRVRIRGSHVVFADGEPLGQLPATVTVRPGALPVVL</sequence>
<keyword evidence="7" id="KW-0443">Lipid metabolism</keyword>
<dbReference type="PROSITE" id="PS50146">
    <property type="entry name" value="DAGK"/>
    <property type="match status" value="1"/>
</dbReference>
<keyword evidence="4" id="KW-0547">Nucleotide-binding</keyword>
<dbReference type="GO" id="GO:0008654">
    <property type="term" value="P:phospholipid biosynthetic process"/>
    <property type="evidence" value="ECO:0007669"/>
    <property type="project" value="UniProtKB-KW"/>
</dbReference>
<comment type="caution">
    <text evidence="10">The sequence shown here is derived from an EMBL/GenBank/DDBJ whole genome shotgun (WGS) entry which is preliminary data.</text>
</comment>
<organism evidence="10 11">
    <name type="scientific">Kocuria subflava</name>
    <dbReference type="NCBI Taxonomy" id="1736139"/>
    <lineage>
        <taxon>Bacteria</taxon>
        <taxon>Bacillati</taxon>
        <taxon>Actinomycetota</taxon>
        <taxon>Actinomycetes</taxon>
        <taxon>Micrococcales</taxon>
        <taxon>Micrococcaceae</taxon>
        <taxon>Kocuria</taxon>
    </lineage>
</organism>
<dbReference type="PANTHER" id="PTHR12358:SF54">
    <property type="entry name" value="SPHINGOSINE KINASE RELATED PROTEIN"/>
    <property type="match status" value="1"/>
</dbReference>
<evidence type="ECO:0000256" key="7">
    <source>
        <dbReference type="ARBA" id="ARBA00023209"/>
    </source>
</evidence>
<name>A0A846U0Q7_9MICC</name>
<dbReference type="Pfam" id="PF19279">
    <property type="entry name" value="YegS_C"/>
    <property type="match status" value="1"/>
</dbReference>
<evidence type="ECO:0000313" key="11">
    <source>
        <dbReference type="Proteomes" id="UP000521379"/>
    </source>
</evidence>
<accession>A0A846U0Q7</accession>
<dbReference type="EMBL" id="JAAVUN010000016">
    <property type="protein sequence ID" value="NKE10075.1"/>
    <property type="molecule type" value="Genomic_DNA"/>
</dbReference>
<proteinExistence type="inferred from homology"/>
<evidence type="ECO:0000256" key="8">
    <source>
        <dbReference type="ARBA" id="ARBA00023264"/>
    </source>
</evidence>
<evidence type="ECO:0000256" key="2">
    <source>
        <dbReference type="ARBA" id="ARBA00005983"/>
    </source>
</evidence>
<dbReference type="Gene3D" id="2.60.200.40">
    <property type="match status" value="1"/>
</dbReference>
<dbReference type="SUPFAM" id="SSF111331">
    <property type="entry name" value="NAD kinase/diacylglycerol kinase-like"/>
    <property type="match status" value="1"/>
</dbReference>
<reference evidence="10 11" key="1">
    <citation type="submission" date="2020-02" db="EMBL/GenBank/DDBJ databases">
        <authorList>
            <person name="Sun Q."/>
        </authorList>
    </citation>
    <scope>NUCLEOTIDE SEQUENCE [LARGE SCALE GENOMIC DNA]</scope>
    <source>
        <strain evidence="10 11">YIM 13062</strain>
    </source>
</reference>
<evidence type="ECO:0000256" key="3">
    <source>
        <dbReference type="ARBA" id="ARBA00022679"/>
    </source>
</evidence>
<gene>
    <name evidence="10" type="ORF">GTW58_09050</name>
</gene>
<dbReference type="RefSeq" id="WP_157980497.1">
    <property type="nucleotide sequence ID" value="NZ_JAAVUN010000016.1"/>
</dbReference>
<dbReference type="InterPro" id="IPR016064">
    <property type="entry name" value="NAD/diacylglycerol_kinase_sf"/>
</dbReference>